<evidence type="ECO:0000259" key="1">
    <source>
        <dbReference type="Pfam" id="PF12728"/>
    </source>
</evidence>
<organism evidence="2 3">
    <name type="scientific">Chlorobaculum limnaeum</name>
    <dbReference type="NCBI Taxonomy" id="274537"/>
    <lineage>
        <taxon>Bacteria</taxon>
        <taxon>Pseudomonadati</taxon>
        <taxon>Chlorobiota</taxon>
        <taxon>Chlorobiia</taxon>
        <taxon>Chlorobiales</taxon>
        <taxon>Chlorobiaceae</taxon>
        <taxon>Chlorobaculum</taxon>
    </lineage>
</organism>
<feature type="domain" description="Helix-turn-helix" evidence="1">
    <location>
        <begin position="40"/>
        <end position="88"/>
    </location>
</feature>
<dbReference type="InterPro" id="IPR041657">
    <property type="entry name" value="HTH_17"/>
</dbReference>
<dbReference type="Pfam" id="PF12728">
    <property type="entry name" value="HTH_17"/>
    <property type="match status" value="1"/>
</dbReference>
<dbReference type="STRING" id="274537.BIU88_09685"/>
<dbReference type="InterPro" id="IPR010093">
    <property type="entry name" value="SinI_DNA-bd"/>
</dbReference>
<gene>
    <name evidence="2" type="ORF">BIU88_09685</name>
</gene>
<name>A0A1D8CZK9_CHLLM</name>
<sequence>MDYSQTRAVSPDDRLMAAIRIIVRQELATVLTSPEPKDRLLTVAEAASFLRLAVPTIYGLVQRNQIPYIKKTKRLYFSERKLNEWLEKGENDGPAGIERAVDTYLTLRKSSRKRCQ</sequence>
<proteinExistence type="predicted"/>
<reference evidence="2" key="1">
    <citation type="submission" date="2016-09" db="EMBL/GenBank/DDBJ databases">
        <title>Genome sequence of Chlorobaculum limnaeum.</title>
        <authorList>
            <person name="Liu Z."/>
            <person name="Tank M."/>
            <person name="Bryant D.A."/>
        </authorList>
    </citation>
    <scope>NUCLEOTIDE SEQUENCE [LARGE SCALE GENOMIC DNA]</scope>
    <source>
        <strain evidence="2">DSM 1677</strain>
    </source>
</reference>
<dbReference type="EMBL" id="CP017305">
    <property type="protein sequence ID" value="AOS84376.1"/>
    <property type="molecule type" value="Genomic_DNA"/>
</dbReference>
<dbReference type="KEGG" id="clz:BIU88_09685"/>
<dbReference type="Proteomes" id="UP000095185">
    <property type="component" value="Chromosome"/>
</dbReference>
<dbReference type="GO" id="GO:0003677">
    <property type="term" value="F:DNA binding"/>
    <property type="evidence" value="ECO:0007669"/>
    <property type="project" value="InterPro"/>
</dbReference>
<evidence type="ECO:0000313" key="2">
    <source>
        <dbReference type="EMBL" id="AOS84376.1"/>
    </source>
</evidence>
<dbReference type="NCBIfam" id="TIGR01764">
    <property type="entry name" value="excise"/>
    <property type="match status" value="1"/>
</dbReference>
<keyword evidence="3" id="KW-1185">Reference proteome</keyword>
<dbReference type="OrthoDB" id="597977at2"/>
<dbReference type="AlphaFoldDB" id="A0A1D8CZK9"/>
<dbReference type="RefSeq" id="WP_069810568.1">
    <property type="nucleotide sequence ID" value="NZ_CP017305.1"/>
</dbReference>
<accession>A0A1D8CZK9</accession>
<protein>
    <submittedName>
        <fullName evidence="2">Excisionase</fullName>
    </submittedName>
</protein>
<evidence type="ECO:0000313" key="3">
    <source>
        <dbReference type="Proteomes" id="UP000095185"/>
    </source>
</evidence>